<name>A0AAE4V3P0_9NOCA</name>
<accession>A0AAE4V3P0</accession>
<proteinExistence type="predicted"/>
<dbReference type="EMBL" id="JAWLUP010000141">
    <property type="protein sequence ID" value="MDV7268230.1"/>
    <property type="molecule type" value="Genomic_DNA"/>
</dbReference>
<evidence type="ECO:0000256" key="1">
    <source>
        <dbReference type="SAM" id="Phobius"/>
    </source>
</evidence>
<organism evidence="2 3">
    <name type="scientific">Rhodococcus oxybenzonivorans</name>
    <dbReference type="NCBI Taxonomy" id="1990687"/>
    <lineage>
        <taxon>Bacteria</taxon>
        <taxon>Bacillati</taxon>
        <taxon>Actinomycetota</taxon>
        <taxon>Actinomycetes</taxon>
        <taxon>Mycobacteriales</taxon>
        <taxon>Nocardiaceae</taxon>
        <taxon>Rhodococcus</taxon>
    </lineage>
</organism>
<evidence type="ECO:0000313" key="2">
    <source>
        <dbReference type="EMBL" id="MDV7268230.1"/>
    </source>
</evidence>
<gene>
    <name evidence="2" type="ORF">R4315_27300</name>
</gene>
<dbReference type="Proteomes" id="UP001185863">
    <property type="component" value="Unassembled WGS sequence"/>
</dbReference>
<dbReference type="AlphaFoldDB" id="A0AAE4V3P0"/>
<protein>
    <submittedName>
        <fullName evidence="2">Uncharacterized protein</fullName>
    </submittedName>
</protein>
<reference evidence="2" key="1">
    <citation type="submission" date="2023-10" db="EMBL/GenBank/DDBJ databases">
        <title>Development of a sustainable strategy for remediation of hydrocarbon-contaminated territories based on the waste exchange concept.</title>
        <authorList>
            <person name="Krivoruchko A."/>
        </authorList>
    </citation>
    <scope>NUCLEOTIDE SEQUENCE</scope>
    <source>
        <strain evidence="2">IEGM 68</strain>
    </source>
</reference>
<dbReference type="RefSeq" id="WP_213572219.1">
    <property type="nucleotide sequence ID" value="NZ_JAWLUP010000141.1"/>
</dbReference>
<feature type="transmembrane region" description="Helical" evidence="1">
    <location>
        <begin position="24"/>
        <end position="50"/>
    </location>
</feature>
<evidence type="ECO:0000313" key="3">
    <source>
        <dbReference type="Proteomes" id="UP001185863"/>
    </source>
</evidence>
<keyword evidence="1" id="KW-0472">Membrane</keyword>
<keyword evidence="1" id="KW-1133">Transmembrane helix</keyword>
<comment type="caution">
    <text evidence="2">The sequence shown here is derived from an EMBL/GenBank/DDBJ whole genome shotgun (WGS) entry which is preliminary data.</text>
</comment>
<keyword evidence="1" id="KW-0812">Transmembrane</keyword>
<sequence>MSKTERNEAAGGRAILVREVPAPLAVLSVIAALGGAVTRSACVIAIVPFVSSLL</sequence>